<feature type="domain" description="DNA replication helicase" evidence="5">
    <location>
        <begin position="20"/>
        <end position="72"/>
    </location>
</feature>
<dbReference type="STRING" id="104421.E2B0T3"/>
<dbReference type="InterPro" id="IPR027417">
    <property type="entry name" value="P-loop_NTPase"/>
</dbReference>
<dbReference type="SUPFAM" id="SSF52540">
    <property type="entry name" value="P-loop containing nucleoside triphosphate hydrolases"/>
    <property type="match status" value="1"/>
</dbReference>
<dbReference type="PANTHER" id="PTHR23274:SF51">
    <property type="entry name" value="OS03G0423850 PROTEIN"/>
    <property type="match status" value="1"/>
</dbReference>
<accession>E2B0T3</accession>
<evidence type="ECO:0000256" key="4">
    <source>
        <dbReference type="ARBA" id="ARBA00022840"/>
    </source>
</evidence>
<keyword evidence="4" id="KW-0067">ATP-binding</keyword>
<name>E2B0T3_CAMFO</name>
<dbReference type="AlphaFoldDB" id="E2B0T3"/>
<dbReference type="Gene3D" id="3.40.50.300">
    <property type="entry name" value="P-loop containing nucleotide triphosphate hydrolases"/>
    <property type="match status" value="1"/>
</dbReference>
<dbReference type="EMBL" id="GL444672">
    <property type="protein sequence ID" value="EFN60707.1"/>
    <property type="molecule type" value="Genomic_DNA"/>
</dbReference>
<evidence type="ECO:0000256" key="1">
    <source>
        <dbReference type="ARBA" id="ARBA00022741"/>
    </source>
</evidence>
<organism evidence="7">
    <name type="scientific">Camponotus floridanus</name>
    <name type="common">Florida carpenter ant</name>
    <dbReference type="NCBI Taxonomy" id="104421"/>
    <lineage>
        <taxon>Eukaryota</taxon>
        <taxon>Metazoa</taxon>
        <taxon>Ecdysozoa</taxon>
        <taxon>Arthropoda</taxon>
        <taxon>Hexapoda</taxon>
        <taxon>Insecta</taxon>
        <taxon>Pterygota</taxon>
        <taxon>Neoptera</taxon>
        <taxon>Endopterygota</taxon>
        <taxon>Hymenoptera</taxon>
        <taxon>Apocrita</taxon>
        <taxon>Aculeata</taxon>
        <taxon>Formicoidea</taxon>
        <taxon>Formicidae</taxon>
        <taxon>Formicinae</taxon>
        <taxon>Camponotus</taxon>
    </lineage>
</organism>
<dbReference type="PANTHER" id="PTHR23274">
    <property type="entry name" value="DNA HELICASE-RELATED"/>
    <property type="match status" value="1"/>
</dbReference>
<dbReference type="Pfam" id="PF02689">
    <property type="entry name" value="Herpes_Helicase"/>
    <property type="match status" value="1"/>
</dbReference>
<dbReference type="CDD" id="cd18809">
    <property type="entry name" value="SF1_C_RecD"/>
    <property type="match status" value="1"/>
</dbReference>
<proteinExistence type="predicted"/>
<dbReference type="GO" id="GO:0016787">
    <property type="term" value="F:hydrolase activity"/>
    <property type="evidence" value="ECO:0007669"/>
    <property type="project" value="UniProtKB-KW"/>
</dbReference>
<protein>
    <submittedName>
        <fullName evidence="6">Uncharacterized ATP-dependent helicase YHR031C</fullName>
    </submittedName>
</protein>
<evidence type="ECO:0000256" key="2">
    <source>
        <dbReference type="ARBA" id="ARBA00022801"/>
    </source>
</evidence>
<dbReference type="InParanoid" id="E2B0T3"/>
<dbReference type="GO" id="GO:0005524">
    <property type="term" value="F:ATP binding"/>
    <property type="evidence" value="ECO:0007669"/>
    <property type="project" value="UniProtKB-KW"/>
</dbReference>
<feature type="non-terminal residue" evidence="6">
    <location>
        <position position="82"/>
    </location>
</feature>
<dbReference type="InterPro" id="IPR003840">
    <property type="entry name" value="DNA_helicase_dom"/>
</dbReference>
<dbReference type="Proteomes" id="UP000000311">
    <property type="component" value="Unassembled WGS sequence"/>
</dbReference>
<keyword evidence="3 6" id="KW-0347">Helicase</keyword>
<keyword evidence="1" id="KW-0547">Nucleotide-binding</keyword>
<dbReference type="GO" id="GO:0006260">
    <property type="term" value="P:DNA replication"/>
    <property type="evidence" value="ECO:0007669"/>
    <property type="project" value="TreeGrafter"/>
</dbReference>
<feature type="non-terminal residue" evidence="6">
    <location>
        <position position="1"/>
    </location>
</feature>
<dbReference type="GO" id="GO:0005657">
    <property type="term" value="C:replication fork"/>
    <property type="evidence" value="ECO:0007669"/>
    <property type="project" value="TreeGrafter"/>
</dbReference>
<keyword evidence="2" id="KW-0378">Hydrolase</keyword>
<evidence type="ECO:0000313" key="6">
    <source>
        <dbReference type="EMBL" id="EFN60707.1"/>
    </source>
</evidence>
<dbReference type="GO" id="GO:0004386">
    <property type="term" value="F:helicase activity"/>
    <property type="evidence" value="ECO:0007669"/>
    <property type="project" value="UniProtKB-KW"/>
</dbReference>
<keyword evidence="7" id="KW-1185">Reference proteome</keyword>
<sequence>TLYCENIYPFIFKRRQFPIKLAMTINKSQGQTFDKVGIDLRKDVFNHGQLYVVFSRVRTWQALKIYLGGQRDNKKVKNYVYK</sequence>
<evidence type="ECO:0000313" key="7">
    <source>
        <dbReference type="Proteomes" id="UP000000311"/>
    </source>
</evidence>
<evidence type="ECO:0000259" key="5">
    <source>
        <dbReference type="Pfam" id="PF02689"/>
    </source>
</evidence>
<reference evidence="6 7" key="1">
    <citation type="journal article" date="2010" name="Science">
        <title>Genomic comparison of the ants Camponotus floridanus and Harpegnathos saltator.</title>
        <authorList>
            <person name="Bonasio R."/>
            <person name="Zhang G."/>
            <person name="Ye C."/>
            <person name="Mutti N.S."/>
            <person name="Fang X."/>
            <person name="Qin N."/>
            <person name="Donahue G."/>
            <person name="Yang P."/>
            <person name="Li Q."/>
            <person name="Li C."/>
            <person name="Zhang P."/>
            <person name="Huang Z."/>
            <person name="Berger S.L."/>
            <person name="Reinberg D."/>
            <person name="Wang J."/>
            <person name="Liebig J."/>
        </authorList>
    </citation>
    <scope>NUCLEOTIDE SEQUENCE [LARGE SCALE GENOMIC DNA]</scope>
    <source>
        <strain evidence="7">C129</strain>
    </source>
</reference>
<gene>
    <name evidence="6" type="ORF">EAG_03517</name>
</gene>
<evidence type="ECO:0000256" key="3">
    <source>
        <dbReference type="ARBA" id="ARBA00022806"/>
    </source>
</evidence>
<dbReference type="OMA" id="LYCENIY"/>